<reference evidence="1" key="2">
    <citation type="journal article" date="2015" name="Fish Shellfish Immunol.">
        <title>Early steps in the European eel (Anguilla anguilla)-Vibrio vulnificus interaction in the gills: Role of the RtxA13 toxin.</title>
        <authorList>
            <person name="Callol A."/>
            <person name="Pajuelo D."/>
            <person name="Ebbesson L."/>
            <person name="Teles M."/>
            <person name="MacKenzie S."/>
            <person name="Amaro C."/>
        </authorList>
    </citation>
    <scope>NUCLEOTIDE SEQUENCE</scope>
</reference>
<name>A0A0E9VWR2_ANGAN</name>
<organism evidence="1">
    <name type="scientific">Anguilla anguilla</name>
    <name type="common">European freshwater eel</name>
    <name type="synonym">Muraena anguilla</name>
    <dbReference type="NCBI Taxonomy" id="7936"/>
    <lineage>
        <taxon>Eukaryota</taxon>
        <taxon>Metazoa</taxon>
        <taxon>Chordata</taxon>
        <taxon>Craniata</taxon>
        <taxon>Vertebrata</taxon>
        <taxon>Euteleostomi</taxon>
        <taxon>Actinopterygii</taxon>
        <taxon>Neopterygii</taxon>
        <taxon>Teleostei</taxon>
        <taxon>Anguilliformes</taxon>
        <taxon>Anguillidae</taxon>
        <taxon>Anguilla</taxon>
    </lineage>
</organism>
<sequence>MLLGSTHLSLMPSSLAYFLQL</sequence>
<dbReference type="AlphaFoldDB" id="A0A0E9VWR2"/>
<evidence type="ECO:0000313" key="1">
    <source>
        <dbReference type="EMBL" id="JAH82507.1"/>
    </source>
</evidence>
<accession>A0A0E9VWR2</accession>
<proteinExistence type="predicted"/>
<dbReference type="EMBL" id="GBXM01026070">
    <property type="protein sequence ID" value="JAH82507.1"/>
    <property type="molecule type" value="Transcribed_RNA"/>
</dbReference>
<protein>
    <submittedName>
        <fullName evidence="1">Uncharacterized protein</fullName>
    </submittedName>
</protein>
<reference evidence="1" key="1">
    <citation type="submission" date="2014-11" db="EMBL/GenBank/DDBJ databases">
        <authorList>
            <person name="Amaro Gonzalez C."/>
        </authorList>
    </citation>
    <scope>NUCLEOTIDE SEQUENCE</scope>
</reference>